<dbReference type="RefSeq" id="WP_238594931.1">
    <property type="nucleotide sequence ID" value="NZ_BEDT01000001.1"/>
</dbReference>
<organism evidence="2 3">
    <name type="scientific">Pseudolactococcus reticulitermitis</name>
    <dbReference type="NCBI Taxonomy" id="2025039"/>
    <lineage>
        <taxon>Bacteria</taxon>
        <taxon>Bacillati</taxon>
        <taxon>Bacillota</taxon>
        <taxon>Bacilli</taxon>
        <taxon>Lactobacillales</taxon>
        <taxon>Streptococcaceae</taxon>
        <taxon>Pseudolactococcus</taxon>
    </lineage>
</organism>
<sequence length="275" mass="31334">MTTQIKVTGTQSIGSIQFTGIEGGFREGKKAMLVKDIAIIHGREVKTINQAIKLNSDRFRDGLDIIDLKSKVNQNDLTENYGLEVHSVRMAKNIYLLSERGYAKLLKILEDDKAWEIYDQLVDSYFNMRSEFDTSHLSPELQMFNGLFKSLAKQELATRQLETKVDSISEIVAVNTVDWRKDTRQLINAIAKTQGGYTAYQEVQSDIYQELERRAGCKLGIRLTNKRNVMAGEGVSKSKREKLNKVDVIADDKKLVEIYMAIIKEFSIKVGVWKE</sequence>
<evidence type="ECO:0000259" key="1">
    <source>
        <dbReference type="Pfam" id="PF10543"/>
    </source>
</evidence>
<feature type="domain" description="KilA-N DNA-binding" evidence="1">
    <location>
        <begin position="27"/>
        <end position="108"/>
    </location>
</feature>
<evidence type="ECO:0000313" key="3">
    <source>
        <dbReference type="Proteomes" id="UP000218689"/>
    </source>
</evidence>
<dbReference type="Pfam" id="PF10543">
    <property type="entry name" value="ORF6N"/>
    <property type="match status" value="1"/>
</dbReference>
<gene>
    <name evidence="2" type="ORF">RsY01_382</name>
</gene>
<proteinExistence type="predicted"/>
<dbReference type="InterPro" id="IPR018873">
    <property type="entry name" value="KilA-N_DNA-bd_domain"/>
</dbReference>
<accession>A0A224XA24</accession>
<comment type="caution">
    <text evidence="2">The sequence shown here is derived from an EMBL/GenBank/DDBJ whole genome shotgun (WGS) entry which is preliminary data.</text>
</comment>
<name>A0A224XA24_9LACT</name>
<protein>
    <recommendedName>
        <fullName evidence="1">KilA-N DNA-binding domain-containing protein</fullName>
    </recommendedName>
</protein>
<reference evidence="3" key="1">
    <citation type="submission" date="2017-08" db="EMBL/GenBank/DDBJ databases">
        <title>Draft genome sequence of Lactococcus sp. strain Rs-Y01, isolated from the gut of the lower termite Reticulitermes speratus.</title>
        <authorList>
            <person name="Ohkuma M."/>
            <person name="Yuki M."/>
        </authorList>
    </citation>
    <scope>NUCLEOTIDE SEQUENCE [LARGE SCALE GENOMIC DNA]</scope>
    <source>
        <strain evidence="3">Rs-Y01</strain>
    </source>
</reference>
<dbReference type="EMBL" id="BEDT01000001">
    <property type="protein sequence ID" value="GAX46802.1"/>
    <property type="molecule type" value="Genomic_DNA"/>
</dbReference>
<dbReference type="AlphaFoldDB" id="A0A224XA24"/>
<keyword evidence="3" id="KW-1185">Reference proteome</keyword>
<dbReference type="Proteomes" id="UP000218689">
    <property type="component" value="Unassembled WGS sequence"/>
</dbReference>
<evidence type="ECO:0000313" key="2">
    <source>
        <dbReference type="EMBL" id="GAX46802.1"/>
    </source>
</evidence>